<proteinExistence type="predicted"/>
<keyword evidence="3" id="KW-1185">Reference proteome</keyword>
<dbReference type="RefSeq" id="WP_379495039.1">
    <property type="nucleotide sequence ID" value="NZ_JBHSAO010000001.1"/>
</dbReference>
<evidence type="ECO:0000256" key="1">
    <source>
        <dbReference type="SAM" id="MobiDB-lite"/>
    </source>
</evidence>
<dbReference type="Pfam" id="PF14042">
    <property type="entry name" value="DUF4247"/>
    <property type="match status" value="1"/>
</dbReference>
<organism evidence="2 3">
    <name type="scientific">Oceanobacillus longus</name>
    <dbReference type="NCBI Taxonomy" id="930120"/>
    <lineage>
        <taxon>Bacteria</taxon>
        <taxon>Bacillati</taxon>
        <taxon>Bacillota</taxon>
        <taxon>Bacilli</taxon>
        <taxon>Bacillales</taxon>
        <taxon>Bacillaceae</taxon>
        <taxon>Oceanobacillus</taxon>
    </lineage>
</organism>
<accession>A0ABV8GWU4</accession>
<evidence type="ECO:0000313" key="3">
    <source>
        <dbReference type="Proteomes" id="UP001595772"/>
    </source>
</evidence>
<name>A0ABV8GWU4_9BACI</name>
<gene>
    <name evidence="2" type="ORF">ACFOUV_01705</name>
</gene>
<dbReference type="Proteomes" id="UP001595772">
    <property type="component" value="Unassembled WGS sequence"/>
</dbReference>
<comment type="caution">
    <text evidence="2">The sequence shown here is derived from an EMBL/GenBank/DDBJ whole genome shotgun (WGS) entry which is preliminary data.</text>
</comment>
<sequence>MQKKWIAFIVLLFTILVLSACSSPFSNGANRGMSQEITITAEDVPPEPAKDDIISSIKQSPSKQIDALIAANFPLMDTVSDDSGTTSEIYATTEFKLEELATTISSVAEPDETSEVVDNQQVFIYPDYFVTLKPSVDDADVLLIEVASEAFVKRNYSPSFLSTYFTIRMLDSLLGNNWSSNRTKACQTGDCYGGYTGKQSASSTGTRGNTTFRGGGPGTGK</sequence>
<dbReference type="InterPro" id="IPR025341">
    <property type="entry name" value="DUF4247"/>
</dbReference>
<dbReference type="EMBL" id="JBHSAO010000001">
    <property type="protein sequence ID" value="MFC4022531.1"/>
    <property type="molecule type" value="Genomic_DNA"/>
</dbReference>
<evidence type="ECO:0000313" key="2">
    <source>
        <dbReference type="EMBL" id="MFC4022531.1"/>
    </source>
</evidence>
<feature type="region of interest" description="Disordered" evidence="1">
    <location>
        <begin position="198"/>
        <end position="221"/>
    </location>
</feature>
<protein>
    <submittedName>
        <fullName evidence="2">DUF4247 domain-containing protein</fullName>
    </submittedName>
</protein>
<dbReference type="PROSITE" id="PS51257">
    <property type="entry name" value="PROKAR_LIPOPROTEIN"/>
    <property type="match status" value="1"/>
</dbReference>
<reference evidence="3" key="1">
    <citation type="journal article" date="2019" name="Int. J. Syst. Evol. Microbiol.">
        <title>The Global Catalogue of Microorganisms (GCM) 10K type strain sequencing project: providing services to taxonomists for standard genome sequencing and annotation.</title>
        <authorList>
            <consortium name="The Broad Institute Genomics Platform"/>
            <consortium name="The Broad Institute Genome Sequencing Center for Infectious Disease"/>
            <person name="Wu L."/>
            <person name="Ma J."/>
        </authorList>
    </citation>
    <scope>NUCLEOTIDE SEQUENCE [LARGE SCALE GENOMIC DNA]</scope>
    <source>
        <strain evidence="3">IBRC-M 10703</strain>
    </source>
</reference>